<reference evidence="2 3" key="1">
    <citation type="journal article" date="2019" name="Sci. Rep.">
        <title>Nanopore sequencing improves the draft genome of the human pathogenic amoeba Naegleria fowleri.</title>
        <authorList>
            <person name="Liechti N."/>
            <person name="Schurch N."/>
            <person name="Bruggmann R."/>
            <person name="Wittwer M."/>
        </authorList>
    </citation>
    <scope>NUCLEOTIDE SEQUENCE [LARGE SCALE GENOMIC DNA]</scope>
    <source>
        <strain evidence="2 3">ATCC 30894</strain>
    </source>
</reference>
<protein>
    <submittedName>
        <fullName evidence="2">Uncharacterized protein</fullName>
    </submittedName>
</protein>
<dbReference type="Proteomes" id="UP000444721">
    <property type="component" value="Unassembled WGS sequence"/>
</dbReference>
<feature type="transmembrane region" description="Helical" evidence="1">
    <location>
        <begin position="65"/>
        <end position="93"/>
    </location>
</feature>
<dbReference type="AlphaFoldDB" id="A0A6A5B8Y7"/>
<comment type="caution">
    <text evidence="2">The sequence shown here is derived from an EMBL/GenBank/DDBJ whole genome shotgun (WGS) entry which is preliminary data.</text>
</comment>
<organism evidence="2 3">
    <name type="scientific">Naegleria fowleri</name>
    <name type="common">Brain eating amoeba</name>
    <dbReference type="NCBI Taxonomy" id="5763"/>
    <lineage>
        <taxon>Eukaryota</taxon>
        <taxon>Discoba</taxon>
        <taxon>Heterolobosea</taxon>
        <taxon>Tetramitia</taxon>
        <taxon>Eutetramitia</taxon>
        <taxon>Vahlkampfiidae</taxon>
        <taxon>Naegleria</taxon>
    </lineage>
</organism>
<dbReference type="VEuPathDB" id="AmoebaDB:NF0104180"/>
<feature type="transmembrane region" description="Helical" evidence="1">
    <location>
        <begin position="20"/>
        <end position="45"/>
    </location>
</feature>
<feature type="transmembrane region" description="Helical" evidence="1">
    <location>
        <begin position="166"/>
        <end position="194"/>
    </location>
</feature>
<evidence type="ECO:0000313" key="3">
    <source>
        <dbReference type="Proteomes" id="UP000444721"/>
    </source>
</evidence>
<dbReference type="OrthoDB" id="10381822at2759"/>
<gene>
    <name evidence="2" type="ORF">FDP41_009905</name>
</gene>
<dbReference type="VEuPathDB" id="AmoebaDB:NfTy_081040"/>
<name>A0A6A5B8Y7_NAEFO</name>
<keyword evidence="1" id="KW-0812">Transmembrane</keyword>
<dbReference type="EMBL" id="VFQX01000074">
    <property type="protein sequence ID" value="KAF0971682.1"/>
    <property type="molecule type" value="Genomic_DNA"/>
</dbReference>
<proteinExistence type="predicted"/>
<dbReference type="GeneID" id="68117120"/>
<feature type="transmembrane region" description="Helical" evidence="1">
    <location>
        <begin position="214"/>
        <end position="238"/>
    </location>
</feature>
<evidence type="ECO:0000256" key="1">
    <source>
        <dbReference type="SAM" id="Phobius"/>
    </source>
</evidence>
<keyword evidence="3" id="KW-1185">Reference proteome</keyword>
<dbReference type="VEuPathDB" id="AmoebaDB:FDP41_009905"/>
<dbReference type="OMA" id="CIVSEMI"/>
<accession>A0A6A5B8Y7</accession>
<keyword evidence="1" id="KW-0472">Membrane</keyword>
<dbReference type="RefSeq" id="XP_044556398.1">
    <property type="nucleotide sequence ID" value="XM_044713914.1"/>
</dbReference>
<keyword evidence="1" id="KW-1133">Transmembrane helix</keyword>
<sequence length="301" mass="34496">MFLTELLYSMKYDPSLRLKLSIIFFCIIGFLDCITSLPIGLYGILVGGLNTPNADEQQDHCNHELLLNLIIGLGFLDMIGAALSLSFSSILIIMGYKFFYDPNANEQPESQVADSVREYGHFNQESSESIEDVHNSTPEDPELQNRKLELLMKGNEKLSAKLHNSLLYVGISRILFSFVFFVLSCIVSEMIFQMSDSCRRDNPFLYDTSATFMILRWIIYVFSFVLLIPLCIGFWNLVLSNSESLLIKTIRKQLKKCKHGMMNIRNYLFGVESGGNDHRHSVRTEDNQYFTTNQYHNGDEL</sequence>
<evidence type="ECO:0000313" key="2">
    <source>
        <dbReference type="EMBL" id="KAF0971682.1"/>
    </source>
</evidence>